<dbReference type="SUPFAM" id="SSF51126">
    <property type="entry name" value="Pectin lyase-like"/>
    <property type="match status" value="1"/>
</dbReference>
<dbReference type="Proteomes" id="UP001589532">
    <property type="component" value="Unassembled WGS sequence"/>
</dbReference>
<comment type="caution">
    <text evidence="2">The sequence shown here is derived from an EMBL/GenBank/DDBJ whole genome shotgun (WGS) entry which is preliminary data.</text>
</comment>
<dbReference type="InterPro" id="IPR011050">
    <property type="entry name" value="Pectin_lyase_fold/virulence"/>
</dbReference>
<accession>A0ABV5S350</accession>
<evidence type="ECO:0000313" key="3">
    <source>
        <dbReference type="Proteomes" id="UP001589532"/>
    </source>
</evidence>
<evidence type="ECO:0008006" key="4">
    <source>
        <dbReference type="Google" id="ProtNLM"/>
    </source>
</evidence>
<feature type="region of interest" description="Disordered" evidence="1">
    <location>
        <begin position="447"/>
        <end position="469"/>
    </location>
</feature>
<keyword evidence="3" id="KW-1185">Reference proteome</keyword>
<reference evidence="2 3" key="1">
    <citation type="submission" date="2024-09" db="EMBL/GenBank/DDBJ databases">
        <authorList>
            <person name="Sun Q."/>
            <person name="Mori K."/>
        </authorList>
    </citation>
    <scope>NUCLEOTIDE SEQUENCE [LARGE SCALE GENOMIC DNA]</scope>
    <source>
        <strain evidence="2 3">JCM 3143</strain>
    </source>
</reference>
<organism evidence="2 3">
    <name type="scientific">Nonomuraea helvata</name>
    <dbReference type="NCBI Taxonomy" id="37484"/>
    <lineage>
        <taxon>Bacteria</taxon>
        <taxon>Bacillati</taxon>
        <taxon>Actinomycetota</taxon>
        <taxon>Actinomycetes</taxon>
        <taxon>Streptosporangiales</taxon>
        <taxon>Streptosporangiaceae</taxon>
        <taxon>Nonomuraea</taxon>
    </lineage>
</organism>
<evidence type="ECO:0000313" key="2">
    <source>
        <dbReference type="EMBL" id="MFB9625001.1"/>
    </source>
</evidence>
<dbReference type="RefSeq" id="WP_344986245.1">
    <property type="nucleotide sequence ID" value="NZ_BAAAXV010000001.1"/>
</dbReference>
<dbReference type="InterPro" id="IPR012334">
    <property type="entry name" value="Pectin_lyas_fold"/>
</dbReference>
<dbReference type="EMBL" id="JBHMBW010000014">
    <property type="protein sequence ID" value="MFB9625001.1"/>
    <property type="molecule type" value="Genomic_DNA"/>
</dbReference>
<gene>
    <name evidence="2" type="ORF">ACFFSA_18095</name>
</gene>
<proteinExistence type="predicted"/>
<protein>
    <recommendedName>
        <fullName evidence="4">Right handed beta helix domain-containing protein</fullName>
    </recommendedName>
</protein>
<name>A0ABV5S350_9ACTN</name>
<dbReference type="Gene3D" id="2.160.20.10">
    <property type="entry name" value="Single-stranded right-handed beta-helix, Pectin lyase-like"/>
    <property type="match status" value="1"/>
</dbReference>
<evidence type="ECO:0000256" key="1">
    <source>
        <dbReference type="SAM" id="MobiDB-lite"/>
    </source>
</evidence>
<sequence length="469" mass="49570">MDSASGDDSASGLTSHAAWRTLEQINSVVFEPGDSILFRRGTTYQGVLKPQGSGTADSPIVIGAYGTGARPAIAGGGARSAVLLHNVEGWEIRELDISNPGPRDTTPRAGIYVLLENYGIGRHYVVHDVVVHDVVGCDSLKPEVENSGGIVFKAAGSQVATAFDGIQISHNTVSDVDNIGIGTLSQWNRHELYSAGTNHFVPITNVRIFRNDLSGLGGDGILVQNGLDPVTELNRVDGFGLRTTEARAAILASNSVRPVVQCNEITGGSATPPSFALSVDAGNRDLVYQYNYSHDNNGPFMLFCAIAGSHTDGATIRFNISQNDKDLVLGDFEIPVVANGCANAIKNVKFYHNVIYSPSAGTIVGSRGDHTPIAFTNNIFYGRPEGSAINDAVGTYDHNLYFNVAVPPHHANPVIADPKFADPETLPGFRLDGDSPARGAGLAIHDGGDRDIHGTPIPRDAPPNIGATT</sequence>